<dbReference type="InterPro" id="IPR052917">
    <property type="entry name" value="Stress-Dev_Protein"/>
</dbReference>
<dbReference type="RefSeq" id="WP_295688573.1">
    <property type="nucleotide sequence ID" value="NZ_BAABGL010000012.1"/>
</dbReference>
<dbReference type="EMBL" id="BAABGL010000012">
    <property type="protein sequence ID" value="GAA4391007.1"/>
    <property type="molecule type" value="Genomic_DNA"/>
</dbReference>
<dbReference type="PANTHER" id="PTHR34818">
    <property type="entry name" value="PROTEIN BLI-3"/>
    <property type="match status" value="1"/>
</dbReference>
<dbReference type="Gene3D" id="2.30.110.10">
    <property type="entry name" value="Electron Transport, Fmn-binding Protein, Chain A"/>
    <property type="match status" value="1"/>
</dbReference>
<dbReference type="InterPro" id="IPR038725">
    <property type="entry name" value="YdaG_split_barrel_FMN-bd"/>
</dbReference>
<comment type="caution">
    <text evidence="2">The sequence shown here is derived from an EMBL/GenBank/DDBJ whole genome shotgun (WGS) entry which is preliminary data.</text>
</comment>
<gene>
    <name evidence="2" type="ORF">GCM10023167_18000</name>
</gene>
<accession>A0ABP8JIC0</accession>
<dbReference type="InterPro" id="IPR012349">
    <property type="entry name" value="Split_barrel_FMN-bd"/>
</dbReference>
<organism evidence="2 3">
    <name type="scientific">Brevibacterium pityocampae</name>
    <dbReference type="NCBI Taxonomy" id="506594"/>
    <lineage>
        <taxon>Bacteria</taxon>
        <taxon>Bacillati</taxon>
        <taxon>Actinomycetota</taxon>
        <taxon>Actinomycetes</taxon>
        <taxon>Micrococcales</taxon>
        <taxon>Brevibacteriaceae</taxon>
        <taxon>Brevibacterium</taxon>
    </lineage>
</organism>
<dbReference type="Proteomes" id="UP001500642">
    <property type="component" value="Unassembled WGS sequence"/>
</dbReference>
<reference evidence="3" key="1">
    <citation type="journal article" date="2019" name="Int. J. Syst. Evol. Microbiol.">
        <title>The Global Catalogue of Microorganisms (GCM) 10K type strain sequencing project: providing services to taxonomists for standard genome sequencing and annotation.</title>
        <authorList>
            <consortium name="The Broad Institute Genomics Platform"/>
            <consortium name="The Broad Institute Genome Sequencing Center for Infectious Disease"/>
            <person name="Wu L."/>
            <person name="Ma J."/>
        </authorList>
    </citation>
    <scope>NUCLEOTIDE SEQUENCE [LARGE SCALE GENOMIC DNA]</scope>
    <source>
        <strain evidence="3">JCM 17808</strain>
    </source>
</reference>
<evidence type="ECO:0000259" key="1">
    <source>
        <dbReference type="Pfam" id="PF16242"/>
    </source>
</evidence>
<evidence type="ECO:0000313" key="3">
    <source>
        <dbReference type="Proteomes" id="UP001500642"/>
    </source>
</evidence>
<feature type="domain" description="General stress protein FMN-binding split barrel" evidence="1">
    <location>
        <begin position="13"/>
        <end position="155"/>
    </location>
</feature>
<proteinExistence type="predicted"/>
<keyword evidence="3" id="KW-1185">Reference proteome</keyword>
<dbReference type="PANTHER" id="PTHR34818:SF1">
    <property type="entry name" value="PROTEIN BLI-3"/>
    <property type="match status" value="1"/>
</dbReference>
<protein>
    <submittedName>
        <fullName evidence="2">Pyridoxamine 5'-phosphate oxidase family protein</fullName>
    </submittedName>
</protein>
<evidence type="ECO:0000313" key="2">
    <source>
        <dbReference type="EMBL" id="GAA4391007.1"/>
    </source>
</evidence>
<dbReference type="Pfam" id="PF16242">
    <property type="entry name" value="Pyrid_ox_like"/>
    <property type="match status" value="1"/>
</dbReference>
<name>A0ABP8JIC0_9MICO</name>
<sequence length="165" mass="17957">MNDSTRTSEAELREKVRELMNDTRIAMLTSVDTDGTLVSRPMGTQEVVEDGDVWFITTADSDIVDELAVDSQVNVAYSGKSSWVSVSGTATVVRDVAKQKELWSTFTSAWFDGGADDPAVRLIRVTPHTAQYWDSPGGVRTMLSMLTSAATKGTPKTGESRTVDM</sequence>
<dbReference type="SUPFAM" id="SSF50475">
    <property type="entry name" value="FMN-binding split barrel"/>
    <property type="match status" value="1"/>
</dbReference>